<protein>
    <submittedName>
        <fullName evidence="1">Uncharacterized protein</fullName>
    </submittedName>
</protein>
<reference evidence="1 2" key="1">
    <citation type="submission" date="2024-02" db="EMBL/GenBank/DDBJ databases">
        <title>FIRST GENOME SEQUENCES OF Leishmania (Viannia) shawi, Leishmania (Viannia) lindenbergi AND Leishmania (Viannia) utingensis.</title>
        <authorList>
            <person name="Resadore F."/>
            <person name="Custodio M.G.F."/>
            <person name="Boite M.C."/>
            <person name="Cupolillo E."/>
            <person name="Ferreira G.E.M."/>
        </authorList>
    </citation>
    <scope>NUCLEOTIDE SEQUENCE [LARGE SCALE GENOMIC DNA]</scope>
    <source>
        <strain evidence="1 2">MHOM/BR/1966/M15733</strain>
    </source>
</reference>
<dbReference type="EMBL" id="JBAMZK010000007">
    <property type="protein sequence ID" value="KAL0512687.1"/>
    <property type="molecule type" value="Genomic_DNA"/>
</dbReference>
<name>A0AAW3AX31_9TRYP</name>
<organism evidence="1 2">
    <name type="scientific">Leishmania lindenbergi</name>
    <dbReference type="NCBI Taxonomy" id="651832"/>
    <lineage>
        <taxon>Eukaryota</taxon>
        <taxon>Discoba</taxon>
        <taxon>Euglenozoa</taxon>
        <taxon>Kinetoplastea</taxon>
        <taxon>Metakinetoplastina</taxon>
        <taxon>Trypanosomatida</taxon>
        <taxon>Trypanosomatidae</taxon>
        <taxon>Leishmaniinae</taxon>
        <taxon>Leishmania</taxon>
    </lineage>
</organism>
<comment type="caution">
    <text evidence="1">The sequence shown here is derived from an EMBL/GenBank/DDBJ whole genome shotgun (WGS) entry which is preliminary data.</text>
</comment>
<proteinExistence type="predicted"/>
<gene>
    <name evidence="1" type="ORF">Q4I31_001222</name>
</gene>
<dbReference type="Proteomes" id="UP001500131">
    <property type="component" value="Unassembled WGS sequence"/>
</dbReference>
<accession>A0AAW3AX31</accession>
<dbReference type="AlphaFoldDB" id="A0AAW3AX31"/>
<evidence type="ECO:0000313" key="1">
    <source>
        <dbReference type="EMBL" id="KAL0512687.1"/>
    </source>
</evidence>
<keyword evidence="2" id="KW-1185">Reference proteome</keyword>
<evidence type="ECO:0000313" key="2">
    <source>
        <dbReference type="Proteomes" id="UP001500131"/>
    </source>
</evidence>
<sequence>MAETSANIAGYSGDNNAVRADMRTEDFGFSHPNGAFHGGCARRRQRGRQARHLRVTAGDFCIRCERCAKGSVDDAPAATCIVWARWLKHLQA</sequence>